<proteinExistence type="predicted"/>
<dbReference type="GeneID" id="78120606"/>
<keyword evidence="3" id="KW-1185">Reference proteome</keyword>
<gene>
    <name evidence="2" type="ORF">DS079_06120</name>
</gene>
<evidence type="ECO:0000313" key="2">
    <source>
        <dbReference type="EMBL" id="RRR19214.1"/>
    </source>
</evidence>
<name>A0A426SLW5_9MICO</name>
<protein>
    <submittedName>
        <fullName evidence="2">Uncharacterized protein</fullName>
    </submittedName>
</protein>
<comment type="caution">
    <text evidence="2">The sequence shown here is derived from an EMBL/GenBank/DDBJ whole genome shotgun (WGS) entry which is preliminary data.</text>
</comment>
<sequence length="152" mass="16455">MDRRLFFRTATVLASTAGATVFTSPTWAQSRQDEESTLRPLTAEEWRQIEKAALDAGDKESADAAAEAATRAESTTTPYLIPTAIKQAAKAALRYGRGAIPKPIRPYTDKILEALDNANAWTEAALTASFMSAGIPPDVSQQAAWWLTNIVV</sequence>
<reference evidence="2 3" key="1">
    <citation type="submission" date="2018-07" db="EMBL/GenBank/DDBJ databases">
        <title>Brachybacteriurn paraconglorneratum KCTC 9916.</title>
        <authorList>
            <person name="Li Y."/>
        </authorList>
    </citation>
    <scope>NUCLEOTIDE SEQUENCE [LARGE SCALE GENOMIC DNA]</scope>
    <source>
        <strain evidence="2 3">KCTC 9916</strain>
    </source>
</reference>
<feature type="region of interest" description="Disordered" evidence="1">
    <location>
        <begin position="54"/>
        <end position="74"/>
    </location>
</feature>
<dbReference type="Proteomes" id="UP000274327">
    <property type="component" value="Unassembled WGS sequence"/>
</dbReference>
<organism evidence="2 3">
    <name type="scientific">Brachybacterium paraconglomeratum</name>
    <dbReference type="NCBI Taxonomy" id="173362"/>
    <lineage>
        <taxon>Bacteria</taxon>
        <taxon>Bacillati</taxon>
        <taxon>Actinomycetota</taxon>
        <taxon>Actinomycetes</taxon>
        <taxon>Micrococcales</taxon>
        <taxon>Dermabacteraceae</taxon>
        <taxon>Brachybacterium</taxon>
    </lineage>
</organism>
<accession>A0A426SLW5</accession>
<feature type="compositionally biased region" description="Low complexity" evidence="1">
    <location>
        <begin position="63"/>
        <end position="74"/>
    </location>
</feature>
<dbReference type="EMBL" id="QOCI01000003">
    <property type="protein sequence ID" value="RRR19214.1"/>
    <property type="molecule type" value="Genomic_DNA"/>
</dbReference>
<evidence type="ECO:0000313" key="3">
    <source>
        <dbReference type="Proteomes" id="UP000274327"/>
    </source>
</evidence>
<dbReference type="AlphaFoldDB" id="A0A426SLW5"/>
<evidence type="ECO:0000256" key="1">
    <source>
        <dbReference type="SAM" id="MobiDB-lite"/>
    </source>
</evidence>
<dbReference type="RefSeq" id="WP_126985786.1">
    <property type="nucleotide sequence ID" value="NZ_JALXWX010000045.1"/>
</dbReference>